<evidence type="ECO:0000256" key="3">
    <source>
        <dbReference type="ARBA" id="ARBA00031706"/>
    </source>
</evidence>
<evidence type="ECO:0000256" key="4">
    <source>
        <dbReference type="PROSITE-ProRule" id="PRU00469"/>
    </source>
</evidence>
<reference evidence="7" key="1">
    <citation type="submission" date="2013-04" db="EMBL/GenBank/DDBJ databases">
        <title>The Genome Sequence of Fonticula alba ATCC 38817.</title>
        <authorList>
            <consortium name="The Broad Institute Genomics Platform"/>
            <person name="Russ C."/>
            <person name="Cuomo C."/>
            <person name="Burger G."/>
            <person name="Gray M.W."/>
            <person name="Holland P.W.H."/>
            <person name="King N."/>
            <person name="Lang F.B.F."/>
            <person name="Roger A.J."/>
            <person name="Ruiz-Trillo I."/>
            <person name="Brown M."/>
            <person name="Walker B."/>
            <person name="Young S."/>
            <person name="Zeng Q."/>
            <person name="Gargeya S."/>
            <person name="Fitzgerald M."/>
            <person name="Haas B."/>
            <person name="Abouelleil A."/>
            <person name="Allen A.W."/>
            <person name="Alvarado L."/>
            <person name="Arachchi H.M."/>
            <person name="Berlin A.M."/>
            <person name="Chapman S.B."/>
            <person name="Gainer-Dewar J."/>
            <person name="Goldberg J."/>
            <person name="Griggs A."/>
            <person name="Gujja S."/>
            <person name="Hansen M."/>
            <person name="Howarth C."/>
            <person name="Imamovic A."/>
            <person name="Ireland A."/>
            <person name="Larimer J."/>
            <person name="McCowan C."/>
            <person name="Murphy C."/>
            <person name="Pearson M."/>
            <person name="Poon T.W."/>
            <person name="Priest M."/>
            <person name="Roberts A."/>
            <person name="Saif S."/>
            <person name="Shea T."/>
            <person name="Sisk P."/>
            <person name="Sykes S."/>
            <person name="Wortman J."/>
            <person name="Nusbaum C."/>
            <person name="Birren B."/>
        </authorList>
    </citation>
    <scope>NUCLEOTIDE SEQUENCE [LARGE SCALE GENOMIC DNA]</scope>
    <source>
        <strain evidence="7">ATCC 38817</strain>
    </source>
</reference>
<keyword evidence="4" id="KW-0862">Zinc</keyword>
<dbReference type="RefSeq" id="XP_009494703.1">
    <property type="nucleotide sequence ID" value="XM_009496428.1"/>
</dbReference>
<feature type="compositionally biased region" description="Basic and acidic residues" evidence="5">
    <location>
        <begin position="84"/>
        <end position="98"/>
    </location>
</feature>
<dbReference type="EMBL" id="KB932203">
    <property type="protein sequence ID" value="KCV71580.1"/>
    <property type="molecule type" value="Genomic_DNA"/>
</dbReference>
<organism evidence="7">
    <name type="scientific">Fonticula alba</name>
    <name type="common">Slime mold</name>
    <dbReference type="NCBI Taxonomy" id="691883"/>
    <lineage>
        <taxon>Eukaryota</taxon>
        <taxon>Rotosphaerida</taxon>
        <taxon>Fonticulaceae</taxon>
        <taxon>Fonticula</taxon>
    </lineage>
</organism>
<dbReference type="AlphaFoldDB" id="A0A058ZAY1"/>
<sequence>MAGPAAGPRLGGCPQCLEDGEIAEDAANGQMVCVVCGLVIESSILSFAPPPPSAQATSTSSLSVQNRIDSETVIGSLYAERRFGSRAASDRTPGHRAPDSMAAPGSGEAGRSAGVRTLRADPLAACRKIEEWAHSLGLPVEQSESAQFLLVNLLEDPPKDQAGRQAVGPPGRSSTWAGVRPRALLAAACLHVMCLKVGRAITHEELATIARVPVKRLRQMATRVRLYFLREQQAPVAMGPSPGGPPSPAVQAPPGTSSLLHGSVPEAPAYLERIVARLEDDFFVHHLPASHMAILQGETFFPPPSVPSQTPSSRAPRPPVLERNPRILRAGLMRRAQSFAGLLRAAFDADATAAGRLPMEPGQSADWTRPSLGAASGRQPQFLANRGLAIASLILALLPLGPDPPDPTTPFALAQSWPLVCRQATGCLAAASSLVSRELEISYGPLGIDFPCDPPGPGQSAEAVAGPSANTPRDASVGLAGIPTTYSSATLARLARRGAALLLRLAATHMPYLFPDLSHRASIESHPRPREVDALLPLVAPLLADLARMVYLLGPCLSDPGTIAHGPASSPDPMPSARGYDLEDDQRLDREAEQYIRPAAEARLVRELNESLGFWDASPP</sequence>
<evidence type="ECO:0000256" key="5">
    <source>
        <dbReference type="SAM" id="MobiDB-lite"/>
    </source>
</evidence>
<proteinExistence type="predicted"/>
<feature type="region of interest" description="Disordered" evidence="5">
    <location>
        <begin position="84"/>
        <end position="114"/>
    </location>
</feature>
<dbReference type="PROSITE" id="PS51134">
    <property type="entry name" value="ZF_TFIIB"/>
    <property type="match status" value="1"/>
</dbReference>
<feature type="region of interest" description="Disordered" evidence="5">
    <location>
        <begin position="237"/>
        <end position="261"/>
    </location>
</feature>
<gene>
    <name evidence="7" type="ORF">H696_02519</name>
</gene>
<evidence type="ECO:0000313" key="8">
    <source>
        <dbReference type="Proteomes" id="UP000030693"/>
    </source>
</evidence>
<dbReference type="InterPro" id="IPR000812">
    <property type="entry name" value="TFIIB"/>
</dbReference>
<dbReference type="PANTHER" id="PTHR11618:SF13">
    <property type="entry name" value="TRANSCRIPTION INITIATION FACTOR IIB"/>
    <property type="match status" value="1"/>
</dbReference>
<accession>A0A058ZAY1</accession>
<dbReference type="SUPFAM" id="SSF57783">
    <property type="entry name" value="Zinc beta-ribbon"/>
    <property type="match status" value="1"/>
</dbReference>
<evidence type="ECO:0000259" key="6">
    <source>
        <dbReference type="PROSITE" id="PS51134"/>
    </source>
</evidence>
<dbReference type="Proteomes" id="UP000030693">
    <property type="component" value="Unassembled WGS sequence"/>
</dbReference>
<name>A0A058ZAY1_FONAL</name>
<keyword evidence="1" id="KW-0805">Transcription regulation</keyword>
<protein>
    <recommendedName>
        <fullName evidence="3">General transcription factor TFIIB</fullName>
    </recommendedName>
</protein>
<dbReference type="CDD" id="cd00043">
    <property type="entry name" value="CYCLIN_SF"/>
    <property type="match status" value="1"/>
</dbReference>
<dbReference type="GO" id="GO:0097550">
    <property type="term" value="C:transcription preinitiation complex"/>
    <property type="evidence" value="ECO:0007669"/>
    <property type="project" value="TreeGrafter"/>
</dbReference>
<dbReference type="GeneID" id="20527244"/>
<dbReference type="GO" id="GO:0005634">
    <property type="term" value="C:nucleus"/>
    <property type="evidence" value="ECO:0007669"/>
    <property type="project" value="TreeGrafter"/>
</dbReference>
<feature type="region of interest" description="Disordered" evidence="5">
    <location>
        <begin position="300"/>
        <end position="320"/>
    </location>
</feature>
<evidence type="ECO:0000256" key="2">
    <source>
        <dbReference type="ARBA" id="ARBA00023163"/>
    </source>
</evidence>
<dbReference type="GO" id="GO:0070897">
    <property type="term" value="P:transcription preinitiation complex assembly"/>
    <property type="evidence" value="ECO:0007669"/>
    <property type="project" value="InterPro"/>
</dbReference>
<dbReference type="PANTHER" id="PTHR11618">
    <property type="entry name" value="TRANSCRIPTION INITIATION FACTOR IIB-RELATED"/>
    <property type="match status" value="1"/>
</dbReference>
<dbReference type="GO" id="GO:0008270">
    <property type="term" value="F:zinc ion binding"/>
    <property type="evidence" value="ECO:0007669"/>
    <property type="project" value="UniProtKB-KW"/>
</dbReference>
<keyword evidence="4" id="KW-0479">Metal-binding</keyword>
<evidence type="ECO:0000256" key="1">
    <source>
        <dbReference type="ARBA" id="ARBA00023015"/>
    </source>
</evidence>
<keyword evidence="2" id="KW-0804">Transcription</keyword>
<dbReference type="InterPro" id="IPR013137">
    <property type="entry name" value="Znf_TFIIB"/>
</dbReference>
<evidence type="ECO:0000313" key="7">
    <source>
        <dbReference type="EMBL" id="KCV71580.1"/>
    </source>
</evidence>
<feature type="region of interest" description="Disordered" evidence="5">
    <location>
        <begin position="563"/>
        <end position="592"/>
    </location>
</feature>
<keyword evidence="4" id="KW-0863">Zinc-finger</keyword>
<feature type="domain" description="TFIIB-type" evidence="6">
    <location>
        <begin position="7"/>
        <end position="41"/>
    </location>
</feature>
<keyword evidence="8" id="KW-1185">Reference proteome</keyword>
<dbReference type="Gene3D" id="1.10.472.170">
    <property type="match status" value="1"/>
</dbReference>